<dbReference type="InterPro" id="IPR049249">
    <property type="entry name" value="DUF6882"/>
</dbReference>
<comment type="caution">
    <text evidence="2">The sequence shown here is derived from an EMBL/GenBank/DDBJ whole genome shotgun (WGS) entry which is preliminary data.</text>
</comment>
<evidence type="ECO:0000256" key="1">
    <source>
        <dbReference type="SAM" id="SignalP"/>
    </source>
</evidence>
<organism evidence="2 3">
    <name type="scientific">Pseudosulfitobacter pseudonitzschiae</name>
    <dbReference type="NCBI Taxonomy" id="1402135"/>
    <lineage>
        <taxon>Bacteria</taxon>
        <taxon>Pseudomonadati</taxon>
        <taxon>Pseudomonadota</taxon>
        <taxon>Alphaproteobacteria</taxon>
        <taxon>Rhodobacterales</taxon>
        <taxon>Roseobacteraceae</taxon>
        <taxon>Pseudosulfitobacter</taxon>
    </lineage>
</organism>
<evidence type="ECO:0000313" key="2">
    <source>
        <dbReference type="EMBL" id="MBM2355111.1"/>
    </source>
</evidence>
<evidence type="ECO:0008006" key="4">
    <source>
        <dbReference type="Google" id="ProtNLM"/>
    </source>
</evidence>
<dbReference type="AlphaFoldDB" id="A0A9Q2NQM4"/>
<proteinExistence type="predicted"/>
<dbReference type="Pfam" id="PF21813">
    <property type="entry name" value="DUF6882"/>
    <property type="match status" value="1"/>
</dbReference>
<protein>
    <recommendedName>
        <fullName evidence="4">Lipoprotein</fullName>
    </recommendedName>
</protein>
<gene>
    <name evidence="2" type="ORF">JQX14_11200</name>
</gene>
<name>A0A9Q2NQM4_9RHOB</name>
<reference evidence="2" key="1">
    <citation type="submission" date="2021-01" db="EMBL/GenBank/DDBJ databases">
        <title>Diatom-associated Roseobacters Show Island Model of Population Structure.</title>
        <authorList>
            <person name="Qu L."/>
            <person name="Feng X."/>
            <person name="Chen Y."/>
            <person name="Li L."/>
            <person name="Wang X."/>
            <person name="Hu Z."/>
            <person name="Wang H."/>
            <person name="Luo H."/>
        </authorList>
    </citation>
    <scope>NUCLEOTIDE SEQUENCE</scope>
    <source>
        <strain evidence="2">SM26-45</strain>
    </source>
</reference>
<dbReference type="Proteomes" id="UP000809337">
    <property type="component" value="Unassembled WGS sequence"/>
</dbReference>
<sequence length="167" mass="18035">MKLTALVTLLIVGCASAAMAQDPADYQTALDDALAEYEAERAAVTGKSYYALNLTSKGTITRESDPDGARHTFRPELVAVFDKSTNLCAWGFDSDLYPKLPRTAARAVQSAAAHWPAEATQATALDEEACTRRSYLATLIGDLDRIYIAKDPERLLYLGFPPSEGGS</sequence>
<evidence type="ECO:0000313" key="3">
    <source>
        <dbReference type="Proteomes" id="UP000809337"/>
    </source>
</evidence>
<dbReference type="RefSeq" id="WP_231034174.1">
    <property type="nucleotide sequence ID" value="NZ_JAJNGX010000006.1"/>
</dbReference>
<feature type="signal peptide" evidence="1">
    <location>
        <begin position="1"/>
        <end position="20"/>
    </location>
</feature>
<feature type="chain" id="PRO_5040167340" description="Lipoprotein" evidence="1">
    <location>
        <begin position="21"/>
        <end position="167"/>
    </location>
</feature>
<keyword evidence="1" id="KW-0732">Signal</keyword>
<accession>A0A9Q2NQM4</accession>
<dbReference type="EMBL" id="JAFBWN010000006">
    <property type="protein sequence ID" value="MBM2355111.1"/>
    <property type="molecule type" value="Genomic_DNA"/>
</dbReference>